<evidence type="ECO:0000256" key="2">
    <source>
        <dbReference type="ARBA" id="ARBA00022741"/>
    </source>
</evidence>
<dbReference type="Gene3D" id="3.40.50.620">
    <property type="entry name" value="HUPs"/>
    <property type="match status" value="2"/>
</dbReference>
<dbReference type="Proteomes" id="UP000218067">
    <property type="component" value="Chromosome"/>
</dbReference>
<keyword evidence="2" id="KW-0547">Nucleotide-binding</keyword>
<evidence type="ECO:0000256" key="3">
    <source>
        <dbReference type="ARBA" id="ARBA00022840"/>
    </source>
</evidence>
<protein>
    <recommendedName>
        <fullName evidence="4">UspA domain-containing protein</fullName>
    </recommendedName>
</protein>
<gene>
    <name evidence="5" type="ORF">SHTP_2315</name>
</gene>
<name>A0A1B4Y308_MYCUL</name>
<dbReference type="GeneID" id="34343004"/>
<evidence type="ECO:0000259" key="4">
    <source>
        <dbReference type="Pfam" id="PF00582"/>
    </source>
</evidence>
<dbReference type="PANTHER" id="PTHR46268:SF27">
    <property type="entry name" value="UNIVERSAL STRESS PROTEIN RV2623"/>
    <property type="match status" value="1"/>
</dbReference>
<organism evidence="5 6">
    <name type="scientific">Mycobacterium ulcerans subsp. shinshuense</name>
    <dbReference type="NCBI Taxonomy" id="1124626"/>
    <lineage>
        <taxon>Bacteria</taxon>
        <taxon>Bacillati</taxon>
        <taxon>Actinomycetota</taxon>
        <taxon>Actinomycetes</taxon>
        <taxon>Mycobacteriales</taxon>
        <taxon>Mycobacteriaceae</taxon>
        <taxon>Mycobacterium</taxon>
        <taxon>Mycobacterium ulcerans group</taxon>
    </lineage>
</organism>
<proteinExistence type="inferred from homology"/>
<dbReference type="GeneID" id="93436922"/>
<evidence type="ECO:0000313" key="6">
    <source>
        <dbReference type="Proteomes" id="UP000218067"/>
    </source>
</evidence>
<dbReference type="InterPro" id="IPR006016">
    <property type="entry name" value="UspA"/>
</dbReference>
<dbReference type="GO" id="GO:0005524">
    <property type="term" value="F:ATP binding"/>
    <property type="evidence" value="ECO:0007669"/>
    <property type="project" value="UniProtKB-KW"/>
</dbReference>
<dbReference type="RefSeq" id="WP_020725455.1">
    <property type="nucleotide sequence ID" value="NZ_AP017624.1"/>
</dbReference>
<feature type="domain" description="UspA" evidence="4">
    <location>
        <begin position="159"/>
        <end position="296"/>
    </location>
</feature>
<dbReference type="EMBL" id="AP017624">
    <property type="protein sequence ID" value="BAV41457.1"/>
    <property type="molecule type" value="Genomic_DNA"/>
</dbReference>
<evidence type="ECO:0000256" key="1">
    <source>
        <dbReference type="ARBA" id="ARBA00008791"/>
    </source>
</evidence>
<dbReference type="PRINTS" id="PR01438">
    <property type="entry name" value="UNVRSLSTRESS"/>
</dbReference>
<dbReference type="AlphaFoldDB" id="A0A1B4Y308"/>
<dbReference type="InterPro" id="IPR014729">
    <property type="entry name" value="Rossmann-like_a/b/a_fold"/>
</dbReference>
<dbReference type="PANTHER" id="PTHR46268">
    <property type="entry name" value="STRESS RESPONSE PROTEIN NHAX"/>
    <property type="match status" value="1"/>
</dbReference>
<accession>A0A1B4Y308</accession>
<dbReference type="Pfam" id="PF00582">
    <property type="entry name" value="Usp"/>
    <property type="match status" value="2"/>
</dbReference>
<evidence type="ECO:0000313" key="5">
    <source>
        <dbReference type="EMBL" id="BAV41457.1"/>
    </source>
</evidence>
<dbReference type="InterPro" id="IPR006015">
    <property type="entry name" value="Universal_stress_UspA"/>
</dbReference>
<sequence length="303" mass="32271">MSRFGKHPGIVVGVDGSPGSKIAIRWAARDAELRNVALTLAHVLPTTAGTRLSSSLAPQHTGKLRERGQQLLDEALQIANESCQRGPNQINLEMPSGTAVSALVDMSKNADLLVVGYLGTGTLRGRHLGSVSAGLIYHSHCPVVVIHDDVDLNPDRERSTVLVGIDGSPTSELAIALAFDEASRRKVDLTVVHTWQPPNVFDPIVGFPGPGWRTLRSREDQIVAERLAGWTERYPDVAVHRIIARNNAAPELVDSSTQAQLVVIGSHGSGGFAAMLFGSVSAAVVLLTHVPVMIARRSPPTPG</sequence>
<dbReference type="SUPFAM" id="SSF52402">
    <property type="entry name" value="Adenine nucleotide alpha hydrolases-like"/>
    <property type="match status" value="2"/>
</dbReference>
<keyword evidence="3" id="KW-0067">ATP-binding</keyword>
<comment type="similarity">
    <text evidence="1">Belongs to the universal stress protein A family.</text>
</comment>
<feature type="domain" description="UspA" evidence="4">
    <location>
        <begin position="10"/>
        <end position="147"/>
    </location>
</feature>
<reference evidence="5 6" key="1">
    <citation type="submission" date="2016-08" db="EMBL/GenBank/DDBJ databases">
        <title>Complete genome sequence of Mycobacterium shinshuense, a subspecies of M. ulcerans.</title>
        <authorList>
            <person name="Yoshida M."/>
            <person name="Ogura Y."/>
            <person name="Hayashi T."/>
            <person name="Hoshino Y."/>
        </authorList>
    </citation>
    <scope>NUCLEOTIDE SEQUENCE [LARGE SCALE GENOMIC DNA]</scope>
    <source>
        <strain evidence="6">ATCC 33728</strain>
    </source>
</reference>